<dbReference type="SMART" id="SM00358">
    <property type="entry name" value="DSRM"/>
    <property type="match status" value="2"/>
</dbReference>
<evidence type="ECO:0000313" key="4">
    <source>
        <dbReference type="EMBL" id="KAK7933722.1"/>
    </source>
</evidence>
<dbReference type="GO" id="GO:0007281">
    <property type="term" value="P:germ cell development"/>
    <property type="evidence" value="ECO:0007669"/>
    <property type="project" value="TreeGrafter"/>
</dbReference>
<dbReference type="GO" id="GO:0098964">
    <property type="term" value="P:anterograde dendritic transport of messenger ribonucleoprotein complex"/>
    <property type="evidence" value="ECO:0007669"/>
    <property type="project" value="TreeGrafter"/>
</dbReference>
<dbReference type="AlphaFoldDB" id="A0AAW0PP35"/>
<organism evidence="4 5">
    <name type="scientific">Mugilogobius chulae</name>
    <name type="common">yellowstripe goby</name>
    <dbReference type="NCBI Taxonomy" id="88201"/>
    <lineage>
        <taxon>Eukaryota</taxon>
        <taxon>Metazoa</taxon>
        <taxon>Chordata</taxon>
        <taxon>Craniata</taxon>
        <taxon>Vertebrata</taxon>
        <taxon>Euteleostomi</taxon>
        <taxon>Actinopterygii</taxon>
        <taxon>Neopterygii</taxon>
        <taxon>Teleostei</taxon>
        <taxon>Neoteleostei</taxon>
        <taxon>Acanthomorphata</taxon>
        <taxon>Gobiaria</taxon>
        <taxon>Gobiiformes</taxon>
        <taxon>Gobioidei</taxon>
        <taxon>Gobiidae</taxon>
        <taxon>Gobionellinae</taxon>
        <taxon>Mugilogobius</taxon>
    </lineage>
</organism>
<keyword evidence="5" id="KW-1185">Reference proteome</keyword>
<name>A0AAW0PP35_9GOBI</name>
<feature type="compositionally biased region" description="Acidic residues" evidence="2">
    <location>
        <begin position="611"/>
        <end position="667"/>
    </location>
</feature>
<feature type="compositionally biased region" description="Polar residues" evidence="2">
    <location>
        <begin position="292"/>
        <end position="302"/>
    </location>
</feature>
<dbReference type="PANTHER" id="PTHR46054">
    <property type="entry name" value="MATERNAL EFFECT PROTEIN STAUFEN"/>
    <property type="match status" value="1"/>
</dbReference>
<keyword evidence="1" id="KW-0694">RNA-binding</keyword>
<feature type="region of interest" description="Disordered" evidence="2">
    <location>
        <begin position="288"/>
        <end position="312"/>
    </location>
</feature>
<dbReference type="InterPro" id="IPR014720">
    <property type="entry name" value="dsRBD_dom"/>
</dbReference>
<sequence length="891" mass="98938">MANLKDFHKNIDVNYKNEICEAFELADKHHLKASWERMSQDGPHGHCTFTYHLTVGEHSGIGQGQTVYQAKLQAAKNILPDLRCIPLPNEERRGFEKKKRKNQTKELPEITDMTNPITYLDIILTNLRGRYAEYSILSVDKETCPPHTYYVMQLVAAGETVVARGKSKAEAKRNAAAKMLNIFGFKFTVSEPQSEPKVPQPTEETPQVEEICPVTQEVSTQSEEALPAENIEPIEECPAGLTQEEPTTPAQDAPSQEDLLGLLPPEVLPMLAAMGVIQKTNDGVQWCEPTLPQENKTPSDMNDNADVPQGDSPLSLGAQSEPAVFLVQSPTEQVTVVETQQKVTTEQSADVFCMNSTEDDQICRPQVIFENPKPDATQGADETPREQRCIIPEDETTQNETVQDSVVEHIRQEGAPMIQELAPDAIPENVHVTSLEDNVFAQNDTLNTEEEAMPNIEEEEEDIEVLDLTSMEDEELEDVSSMNLKKLLDQHVEQYRIMIQQIREGSVGIETSQDDATPRIVELGSESSDGTQADVYQMVSWSRLQPTPSEDIVTQPEEETTQMETAEIETLTEEPAPREAATEEPAPEDPATEEPTPEEPAPQEPAPQEPAIEEPALEEPATEEPATEEPALEEPATEEPATEDPAPEELATEEPAIEESATEEPALEEPATEKPALEEQATDEPATEEPAPEEPAPQKPTTEEPAPEEPVPQEPAICIVESPSEEPCIVPQEIPFQPEEEPKNQMEVTCTEERPAPESAAARNMSSAEASLLTRALVRKMLQKAGSDNFYNFGLIVVRLQCQIQEHLIVEGQQTIRLKDLEKIGKKTAKHLIEQYGSADEVLSTLQEPDTTTLEEALVKHLHNELRSIQNRPKSAISRFFSRVRGAFTFQ</sequence>
<feature type="compositionally biased region" description="Acidic residues" evidence="2">
    <location>
        <begin position="556"/>
        <end position="572"/>
    </location>
</feature>
<gene>
    <name evidence="4" type="ORF">WMY93_004618</name>
</gene>
<dbReference type="GO" id="GO:0043025">
    <property type="term" value="C:neuronal cell body"/>
    <property type="evidence" value="ECO:0007669"/>
    <property type="project" value="TreeGrafter"/>
</dbReference>
<feature type="region of interest" description="Disordered" evidence="2">
    <location>
        <begin position="542"/>
        <end position="713"/>
    </location>
</feature>
<feature type="domain" description="DRBM" evidence="3">
    <location>
        <begin position="14"/>
        <end position="84"/>
    </location>
</feature>
<accession>A0AAW0PP35</accession>
<dbReference type="GO" id="GO:0008298">
    <property type="term" value="P:intracellular mRNA localization"/>
    <property type="evidence" value="ECO:0007669"/>
    <property type="project" value="TreeGrafter"/>
</dbReference>
<evidence type="ECO:0000313" key="5">
    <source>
        <dbReference type="Proteomes" id="UP001460270"/>
    </source>
</evidence>
<feature type="domain" description="DRBM" evidence="3">
    <location>
        <begin position="115"/>
        <end position="185"/>
    </location>
</feature>
<dbReference type="InterPro" id="IPR051740">
    <property type="entry name" value="DRBM-containing_protein"/>
</dbReference>
<evidence type="ECO:0000259" key="3">
    <source>
        <dbReference type="PROSITE" id="PS50137"/>
    </source>
</evidence>
<evidence type="ECO:0000256" key="1">
    <source>
        <dbReference type="PROSITE-ProRule" id="PRU00266"/>
    </source>
</evidence>
<dbReference type="GO" id="GO:0003729">
    <property type="term" value="F:mRNA binding"/>
    <property type="evidence" value="ECO:0007669"/>
    <property type="project" value="TreeGrafter"/>
</dbReference>
<reference evidence="5" key="1">
    <citation type="submission" date="2024-04" db="EMBL/GenBank/DDBJ databases">
        <title>Salinicola lusitanus LLJ914,a marine bacterium isolated from the Okinawa Trough.</title>
        <authorList>
            <person name="Li J."/>
        </authorList>
    </citation>
    <scope>NUCLEOTIDE SEQUENCE [LARGE SCALE GENOMIC DNA]</scope>
</reference>
<dbReference type="GO" id="GO:0035418">
    <property type="term" value="P:protein localization to synapse"/>
    <property type="evidence" value="ECO:0007669"/>
    <property type="project" value="TreeGrafter"/>
</dbReference>
<dbReference type="EMBL" id="JBBPFD010000003">
    <property type="protein sequence ID" value="KAK7933722.1"/>
    <property type="molecule type" value="Genomic_DNA"/>
</dbReference>
<dbReference type="GO" id="GO:0005886">
    <property type="term" value="C:plasma membrane"/>
    <property type="evidence" value="ECO:0007669"/>
    <property type="project" value="TreeGrafter"/>
</dbReference>
<dbReference type="GO" id="GO:0003725">
    <property type="term" value="F:double-stranded RNA binding"/>
    <property type="evidence" value="ECO:0007669"/>
    <property type="project" value="TreeGrafter"/>
</dbReference>
<protein>
    <recommendedName>
        <fullName evidence="3">DRBM domain-containing protein</fullName>
    </recommendedName>
</protein>
<feature type="compositionally biased region" description="Acidic residues" evidence="2">
    <location>
        <begin position="585"/>
        <end position="597"/>
    </location>
</feature>
<dbReference type="Proteomes" id="UP001460270">
    <property type="component" value="Unassembled WGS sequence"/>
</dbReference>
<dbReference type="InterPro" id="IPR036279">
    <property type="entry name" value="5-3_exonuclease_C_sf"/>
</dbReference>
<proteinExistence type="predicted"/>
<dbReference type="Pfam" id="PF00035">
    <property type="entry name" value="dsrm"/>
    <property type="match status" value="1"/>
</dbReference>
<feature type="compositionally biased region" description="Acidic residues" evidence="2">
    <location>
        <begin position="680"/>
        <end position="692"/>
    </location>
</feature>
<dbReference type="SUPFAM" id="SSF47807">
    <property type="entry name" value="5' to 3' exonuclease, C-terminal subdomain"/>
    <property type="match status" value="1"/>
</dbReference>
<dbReference type="PANTHER" id="PTHR46054:SF3">
    <property type="entry name" value="MATERNAL EFFECT PROTEIN STAUFEN"/>
    <property type="match status" value="1"/>
</dbReference>
<dbReference type="PROSITE" id="PS50137">
    <property type="entry name" value="DS_RBD"/>
    <property type="match status" value="2"/>
</dbReference>
<dbReference type="Gene3D" id="3.30.160.20">
    <property type="match status" value="2"/>
</dbReference>
<comment type="caution">
    <text evidence="4">The sequence shown here is derived from an EMBL/GenBank/DDBJ whole genome shotgun (WGS) entry which is preliminary data.</text>
</comment>
<evidence type="ECO:0000256" key="2">
    <source>
        <dbReference type="SAM" id="MobiDB-lite"/>
    </source>
</evidence>
<feature type="compositionally biased region" description="Pro residues" evidence="2">
    <location>
        <begin position="598"/>
        <end position="608"/>
    </location>
</feature>
<dbReference type="GO" id="GO:0010494">
    <property type="term" value="C:cytoplasmic stress granule"/>
    <property type="evidence" value="ECO:0007669"/>
    <property type="project" value="TreeGrafter"/>
</dbReference>
<dbReference type="SUPFAM" id="SSF54768">
    <property type="entry name" value="dsRNA-binding domain-like"/>
    <property type="match status" value="2"/>
</dbReference>
<dbReference type="GO" id="GO:0032839">
    <property type="term" value="C:dendrite cytoplasm"/>
    <property type="evidence" value="ECO:0007669"/>
    <property type="project" value="GOC"/>
</dbReference>